<evidence type="ECO:0000313" key="2">
    <source>
        <dbReference type="Proteomes" id="UP000799536"/>
    </source>
</evidence>
<gene>
    <name evidence="1" type="ORF">GQ43DRAFT_443982</name>
</gene>
<comment type="caution">
    <text evidence="1">The sequence shown here is derived from an EMBL/GenBank/DDBJ whole genome shotgun (WGS) entry which is preliminary data.</text>
</comment>
<sequence length="83" mass="9171">MIEQITGSELATYFCALFPATIRIEITLTPSMGLSLLSLSATHCQVLQLVHGYYDVGCFGNPLPWINPGILRYPTEIQVVLTE</sequence>
<reference evidence="1" key="1">
    <citation type="journal article" date="2020" name="Stud. Mycol.">
        <title>101 Dothideomycetes genomes: a test case for predicting lifestyles and emergence of pathogens.</title>
        <authorList>
            <person name="Haridas S."/>
            <person name="Albert R."/>
            <person name="Binder M."/>
            <person name="Bloem J."/>
            <person name="Labutti K."/>
            <person name="Salamov A."/>
            <person name="Andreopoulos B."/>
            <person name="Baker S."/>
            <person name="Barry K."/>
            <person name="Bills G."/>
            <person name="Bluhm B."/>
            <person name="Cannon C."/>
            <person name="Castanera R."/>
            <person name="Culley D."/>
            <person name="Daum C."/>
            <person name="Ezra D."/>
            <person name="Gonzalez J."/>
            <person name="Henrissat B."/>
            <person name="Kuo A."/>
            <person name="Liang C."/>
            <person name="Lipzen A."/>
            <person name="Lutzoni F."/>
            <person name="Magnuson J."/>
            <person name="Mondo S."/>
            <person name="Nolan M."/>
            <person name="Ohm R."/>
            <person name="Pangilinan J."/>
            <person name="Park H.-J."/>
            <person name="Ramirez L."/>
            <person name="Alfaro M."/>
            <person name="Sun H."/>
            <person name="Tritt A."/>
            <person name="Yoshinaga Y."/>
            <person name="Zwiers L.-H."/>
            <person name="Turgeon B."/>
            <person name="Goodwin S."/>
            <person name="Spatafora J."/>
            <person name="Crous P."/>
            <person name="Grigoriev I."/>
        </authorList>
    </citation>
    <scope>NUCLEOTIDE SEQUENCE</scope>
    <source>
        <strain evidence="1">ATCC 74209</strain>
    </source>
</reference>
<proteinExistence type="predicted"/>
<name>A0A9P4JE69_9PLEO</name>
<accession>A0A9P4JE69</accession>
<organism evidence="1 2">
    <name type="scientific">Delitschia confertaspora ATCC 74209</name>
    <dbReference type="NCBI Taxonomy" id="1513339"/>
    <lineage>
        <taxon>Eukaryota</taxon>
        <taxon>Fungi</taxon>
        <taxon>Dikarya</taxon>
        <taxon>Ascomycota</taxon>
        <taxon>Pezizomycotina</taxon>
        <taxon>Dothideomycetes</taxon>
        <taxon>Pleosporomycetidae</taxon>
        <taxon>Pleosporales</taxon>
        <taxon>Delitschiaceae</taxon>
        <taxon>Delitschia</taxon>
    </lineage>
</organism>
<dbReference type="Proteomes" id="UP000799536">
    <property type="component" value="Unassembled WGS sequence"/>
</dbReference>
<evidence type="ECO:0000313" key="1">
    <source>
        <dbReference type="EMBL" id="KAF2197748.1"/>
    </source>
</evidence>
<keyword evidence="2" id="KW-1185">Reference proteome</keyword>
<protein>
    <submittedName>
        <fullName evidence="1">Uncharacterized protein</fullName>
    </submittedName>
</protein>
<dbReference type="AlphaFoldDB" id="A0A9P4JE69"/>
<dbReference type="EMBL" id="ML994203">
    <property type="protein sequence ID" value="KAF2197748.1"/>
    <property type="molecule type" value="Genomic_DNA"/>
</dbReference>